<protein>
    <submittedName>
        <fullName evidence="1">Uncharacterized protein</fullName>
    </submittedName>
</protein>
<name>A0A7Y9THL8_9BACT</name>
<proteinExistence type="predicted"/>
<sequence>MARRVGTIMAPSLQSLYSCRRTEAFRELIPQEFFFTLVLNHGILDDYISTVRLATGVYQTVNNLASLPSRNPQFSSATVKR</sequence>
<dbReference type="EMBL" id="JACCCW010000002">
    <property type="protein sequence ID" value="NYF80020.1"/>
    <property type="molecule type" value="Genomic_DNA"/>
</dbReference>
<keyword evidence="2" id="KW-1185">Reference proteome</keyword>
<accession>A0A7Y9THL8</accession>
<organism evidence="1 2">
    <name type="scientific">Granulicella arctica</name>
    <dbReference type="NCBI Taxonomy" id="940613"/>
    <lineage>
        <taxon>Bacteria</taxon>
        <taxon>Pseudomonadati</taxon>
        <taxon>Acidobacteriota</taxon>
        <taxon>Terriglobia</taxon>
        <taxon>Terriglobales</taxon>
        <taxon>Acidobacteriaceae</taxon>
        <taxon>Granulicella</taxon>
    </lineage>
</organism>
<evidence type="ECO:0000313" key="2">
    <source>
        <dbReference type="Proteomes" id="UP000589520"/>
    </source>
</evidence>
<reference evidence="1 2" key="1">
    <citation type="submission" date="2020-07" db="EMBL/GenBank/DDBJ databases">
        <title>Genomic Encyclopedia of Type Strains, Phase IV (KMG-V): Genome sequencing to study the core and pangenomes of soil and plant-associated prokaryotes.</title>
        <authorList>
            <person name="Whitman W."/>
        </authorList>
    </citation>
    <scope>NUCLEOTIDE SEQUENCE [LARGE SCALE GENOMIC DNA]</scope>
    <source>
        <strain evidence="1 2">X4EP2</strain>
    </source>
</reference>
<dbReference type="AlphaFoldDB" id="A0A7Y9THL8"/>
<dbReference type="Proteomes" id="UP000589520">
    <property type="component" value="Unassembled WGS sequence"/>
</dbReference>
<gene>
    <name evidence="1" type="ORF">HDF17_002340</name>
</gene>
<evidence type="ECO:0000313" key="1">
    <source>
        <dbReference type="EMBL" id="NYF80020.1"/>
    </source>
</evidence>
<comment type="caution">
    <text evidence="1">The sequence shown here is derived from an EMBL/GenBank/DDBJ whole genome shotgun (WGS) entry which is preliminary data.</text>
</comment>
<dbReference type="PROSITE" id="PS51257">
    <property type="entry name" value="PROKAR_LIPOPROTEIN"/>
    <property type="match status" value="1"/>
</dbReference>